<evidence type="ECO:0000313" key="3">
    <source>
        <dbReference type="Proteomes" id="UP000053477"/>
    </source>
</evidence>
<feature type="non-terminal residue" evidence="2">
    <location>
        <position position="76"/>
    </location>
</feature>
<gene>
    <name evidence="2" type="ORF">SCHPADRAFT_815900</name>
</gene>
<accession>A0A0H2QX97</accession>
<dbReference type="EMBL" id="KQ086637">
    <property type="protein sequence ID" value="KLO04230.1"/>
    <property type="molecule type" value="Genomic_DNA"/>
</dbReference>
<proteinExistence type="predicted"/>
<dbReference type="InParanoid" id="A0A0H2QX97"/>
<protein>
    <recommendedName>
        <fullName evidence="1">BTB domain-containing protein</fullName>
    </recommendedName>
</protein>
<sequence>IWFEDGSIVLATTAHLYRVHKSILAKNSSFFKDMFDFPTSGEQGETEGAVANAERWKGVPLVRMIGDSDEDVYHLL</sequence>
<organism evidence="2 3">
    <name type="scientific">Schizopora paradoxa</name>
    <dbReference type="NCBI Taxonomy" id="27342"/>
    <lineage>
        <taxon>Eukaryota</taxon>
        <taxon>Fungi</taxon>
        <taxon>Dikarya</taxon>
        <taxon>Basidiomycota</taxon>
        <taxon>Agaricomycotina</taxon>
        <taxon>Agaricomycetes</taxon>
        <taxon>Hymenochaetales</taxon>
        <taxon>Schizoporaceae</taxon>
        <taxon>Schizopora</taxon>
    </lineage>
</organism>
<dbReference type="PROSITE" id="PS50097">
    <property type="entry name" value="BTB"/>
    <property type="match status" value="1"/>
</dbReference>
<dbReference type="Pfam" id="PF00651">
    <property type="entry name" value="BTB"/>
    <property type="match status" value="1"/>
</dbReference>
<reference evidence="2 3" key="1">
    <citation type="submission" date="2015-04" db="EMBL/GenBank/DDBJ databases">
        <title>Complete genome sequence of Schizopora paradoxa KUC8140, a cosmopolitan wood degrader in East Asia.</title>
        <authorList>
            <consortium name="DOE Joint Genome Institute"/>
            <person name="Min B."/>
            <person name="Park H."/>
            <person name="Jang Y."/>
            <person name="Kim J.-J."/>
            <person name="Kim K.H."/>
            <person name="Pangilinan J."/>
            <person name="Lipzen A."/>
            <person name="Riley R."/>
            <person name="Grigoriev I.V."/>
            <person name="Spatafora J.W."/>
            <person name="Choi I.-G."/>
        </authorList>
    </citation>
    <scope>NUCLEOTIDE SEQUENCE [LARGE SCALE GENOMIC DNA]</scope>
    <source>
        <strain evidence="2 3">KUC8140</strain>
    </source>
</reference>
<keyword evidence="3" id="KW-1185">Reference proteome</keyword>
<evidence type="ECO:0000259" key="1">
    <source>
        <dbReference type="PROSITE" id="PS50097"/>
    </source>
</evidence>
<dbReference type="AlphaFoldDB" id="A0A0H2QX97"/>
<evidence type="ECO:0000313" key="2">
    <source>
        <dbReference type="EMBL" id="KLO04230.1"/>
    </source>
</evidence>
<feature type="non-terminal residue" evidence="2">
    <location>
        <position position="1"/>
    </location>
</feature>
<name>A0A0H2QX97_9AGAM</name>
<feature type="domain" description="BTB" evidence="1">
    <location>
        <begin position="4"/>
        <end position="76"/>
    </location>
</feature>
<dbReference type="OrthoDB" id="3204157at2759"/>
<dbReference type="Proteomes" id="UP000053477">
    <property type="component" value="Unassembled WGS sequence"/>
</dbReference>
<dbReference type="InterPro" id="IPR000210">
    <property type="entry name" value="BTB/POZ_dom"/>
</dbReference>